<sequence length="108" mass="11964">MAPAQVLGDVGAVAQFNQVYNVMSQRRSEASLMLSDSFRWDNAILTNQGLPLVGMAFCLESHGHDESVESQQRSTYQRSEELDDELSWNPSTTRPGLVSERGRHSGHG</sequence>
<name>A0A9P8QIT2_9HYPO</name>
<evidence type="ECO:0000256" key="1">
    <source>
        <dbReference type="SAM" id="MobiDB-lite"/>
    </source>
</evidence>
<evidence type="ECO:0000313" key="3">
    <source>
        <dbReference type="Proteomes" id="UP000827724"/>
    </source>
</evidence>
<dbReference type="Proteomes" id="UP000827724">
    <property type="component" value="Unassembled WGS sequence"/>
</dbReference>
<dbReference type="AlphaFoldDB" id="A0A9P8QIT2"/>
<accession>A0A9P8QIT2</accession>
<reference evidence="2" key="1">
    <citation type="submission" date="2021-08" db="EMBL/GenBank/DDBJ databases">
        <title>Chromosome-Level Trichoderma cornu-damae using Hi-C Data.</title>
        <authorList>
            <person name="Kim C.S."/>
        </authorList>
    </citation>
    <scope>NUCLEOTIDE SEQUENCE</scope>
    <source>
        <strain evidence="2">KA19-0412C</strain>
    </source>
</reference>
<organism evidence="2 3">
    <name type="scientific">Trichoderma cornu-damae</name>
    <dbReference type="NCBI Taxonomy" id="654480"/>
    <lineage>
        <taxon>Eukaryota</taxon>
        <taxon>Fungi</taxon>
        <taxon>Dikarya</taxon>
        <taxon>Ascomycota</taxon>
        <taxon>Pezizomycotina</taxon>
        <taxon>Sordariomycetes</taxon>
        <taxon>Hypocreomycetidae</taxon>
        <taxon>Hypocreales</taxon>
        <taxon>Hypocreaceae</taxon>
        <taxon>Trichoderma</taxon>
    </lineage>
</organism>
<proteinExistence type="predicted"/>
<evidence type="ECO:0000313" key="2">
    <source>
        <dbReference type="EMBL" id="KAH6605939.1"/>
    </source>
</evidence>
<dbReference type="EMBL" id="JAIWOZ010000004">
    <property type="protein sequence ID" value="KAH6605939.1"/>
    <property type="molecule type" value="Genomic_DNA"/>
</dbReference>
<gene>
    <name evidence="2" type="ORF">Trco_005092</name>
</gene>
<comment type="caution">
    <text evidence="2">The sequence shown here is derived from an EMBL/GenBank/DDBJ whole genome shotgun (WGS) entry which is preliminary data.</text>
</comment>
<feature type="region of interest" description="Disordered" evidence="1">
    <location>
        <begin position="64"/>
        <end position="108"/>
    </location>
</feature>
<keyword evidence="3" id="KW-1185">Reference proteome</keyword>
<protein>
    <submittedName>
        <fullName evidence="2">Uncharacterized protein</fullName>
    </submittedName>
</protein>